<dbReference type="AlphaFoldDB" id="A0A5M8QZW8"/>
<dbReference type="OrthoDB" id="176168at2"/>
<dbReference type="EMBL" id="VBSN01000006">
    <property type="protein sequence ID" value="KAA6441835.1"/>
    <property type="molecule type" value="Genomic_DNA"/>
</dbReference>
<dbReference type="InterPro" id="IPR013785">
    <property type="entry name" value="Aldolase_TIM"/>
</dbReference>
<proteinExistence type="predicted"/>
<dbReference type="Proteomes" id="UP000323994">
    <property type="component" value="Unassembled WGS sequence"/>
</dbReference>
<name>A0A5M8QZW8_9BACT</name>
<protein>
    <recommendedName>
        <fullName evidence="3">Alpha-galactosidase</fullName>
    </recommendedName>
</protein>
<dbReference type="SUPFAM" id="SSF51445">
    <property type="entry name" value="(Trans)glycosidases"/>
    <property type="match status" value="1"/>
</dbReference>
<dbReference type="InterPro" id="IPR017853">
    <property type="entry name" value="GH"/>
</dbReference>
<sequence>MKVFLFSACFLWFNLVGYGQNKFYIRADKNKITIQAGIIQKVLSIDQFSVKTENISINNNIISDPESNELSLSFHYAIPNKAPEGITDTLNNKISQLAQKENATDILKVSEANSEVVQNISWIKACDLQADHWTNVFDHVNYVLSEPASGIKRLNLRVRAIEKAQLANVTINIFYEIYQGHSAIRKWIEISNNSPKWLKVDNLNLDNTVISDKYRNITELTPSERGATSSIISFGTADHSAGVIIGSEVPSALRFINNHGKTGYAPKLFEWVIGPAEKFVSEPVFIYAYSGNSIQTASATSSSLDRTVEGIYKKFLYTVVGLKKTSLQTFVPQWCSWSNFGPYISHENVCQMADIASKAGFKCMLLDAGWAQSESPGAWATSSTVPDKNKFPYFSQTASYITEKGMKLGLWISCYRNPKLAADFKSIENGFSIPLVKRDGGLAMSFASQWRHYYANDISFLHDKYGVSYFKQDLTNIKFGDVAKGHESRTQKESLLRGLRSLLATMDEINHASPAVLMDITHEIYWGTPGVPCDLAALKHVYAYHIPPNDYSGVGNPGQRYNINWNYRSDSLKAKLIEGCFNARKELYKHRGLPLQSIEYYGAATLNYKGSLTPHIQQRQVCSWLMGVPSVFSGDLASLTEENIRTYRECFDLLENLNAKYSIYENFQFSGVPVPTDTDWHWWGKLNEKGEGAVVVLRGSKGANSRKINIPWVLPEKTYKLRLCFDKTDKGLYKGKDLINGALSLALSAYNQEIIEISEN</sequence>
<evidence type="ECO:0000313" key="1">
    <source>
        <dbReference type="EMBL" id="KAA6441835.1"/>
    </source>
</evidence>
<evidence type="ECO:0008006" key="3">
    <source>
        <dbReference type="Google" id="ProtNLM"/>
    </source>
</evidence>
<dbReference type="Gene3D" id="3.20.20.70">
    <property type="entry name" value="Aldolase class I"/>
    <property type="match status" value="1"/>
</dbReference>
<evidence type="ECO:0000313" key="2">
    <source>
        <dbReference type="Proteomes" id="UP000323994"/>
    </source>
</evidence>
<accession>A0A5M8QZW8</accession>
<reference evidence="1 2" key="1">
    <citation type="submission" date="2019-05" db="EMBL/GenBank/DDBJ databases">
        <authorList>
            <person name="Qu J.-H."/>
        </authorList>
    </citation>
    <scope>NUCLEOTIDE SEQUENCE [LARGE SCALE GENOMIC DNA]</scope>
    <source>
        <strain evidence="1 2">NS28</strain>
    </source>
</reference>
<gene>
    <name evidence="1" type="ORF">FEM33_00785</name>
</gene>
<comment type="caution">
    <text evidence="1">The sequence shown here is derived from an EMBL/GenBank/DDBJ whole genome shotgun (WGS) entry which is preliminary data.</text>
</comment>
<organism evidence="1 2">
    <name type="scientific">Dyadobacter flavalbus</name>
    <dbReference type="NCBI Taxonomy" id="2579942"/>
    <lineage>
        <taxon>Bacteria</taxon>
        <taxon>Pseudomonadati</taxon>
        <taxon>Bacteroidota</taxon>
        <taxon>Cytophagia</taxon>
        <taxon>Cytophagales</taxon>
        <taxon>Spirosomataceae</taxon>
        <taxon>Dyadobacter</taxon>
    </lineage>
</organism>
<keyword evidence="2" id="KW-1185">Reference proteome</keyword>
<dbReference type="RefSeq" id="WP_139010214.1">
    <property type="nucleotide sequence ID" value="NZ_VBSN01000006.1"/>
</dbReference>